<dbReference type="InterPro" id="IPR004045">
    <property type="entry name" value="Glutathione_S-Trfase_N"/>
</dbReference>
<accession>A0ABR0SCJ9</accession>
<dbReference type="PANTHER" id="PTHR42673:SF4">
    <property type="entry name" value="MALEYLACETOACETATE ISOMERASE"/>
    <property type="match status" value="1"/>
</dbReference>
<feature type="domain" description="GST N-terminal" evidence="3">
    <location>
        <begin position="136"/>
        <end position="219"/>
    </location>
</feature>
<dbReference type="SUPFAM" id="SSF52833">
    <property type="entry name" value="Thioredoxin-like"/>
    <property type="match status" value="1"/>
</dbReference>
<dbReference type="Pfam" id="PF00043">
    <property type="entry name" value="GST_C"/>
    <property type="match status" value="1"/>
</dbReference>
<dbReference type="CDD" id="cd03042">
    <property type="entry name" value="GST_N_Zeta"/>
    <property type="match status" value="1"/>
</dbReference>
<dbReference type="EMBL" id="JAVFKD010000015">
    <property type="protein sequence ID" value="KAK5989520.1"/>
    <property type="molecule type" value="Genomic_DNA"/>
</dbReference>
<feature type="domain" description="GST C-terminal" evidence="4">
    <location>
        <begin position="226"/>
        <end position="348"/>
    </location>
</feature>
<dbReference type="Gene3D" id="3.40.30.10">
    <property type="entry name" value="Glutaredoxin"/>
    <property type="match status" value="1"/>
</dbReference>
<dbReference type="Proteomes" id="UP001338125">
    <property type="component" value="Unassembled WGS sequence"/>
</dbReference>
<dbReference type="InterPro" id="IPR036249">
    <property type="entry name" value="Thioredoxin-like_sf"/>
</dbReference>
<evidence type="ECO:0000256" key="2">
    <source>
        <dbReference type="SAM" id="MobiDB-lite"/>
    </source>
</evidence>
<name>A0ABR0SCJ9_9HYPO</name>
<dbReference type="Pfam" id="PF13409">
    <property type="entry name" value="GST_N_2"/>
    <property type="match status" value="1"/>
</dbReference>
<dbReference type="InterPro" id="IPR040079">
    <property type="entry name" value="Glutathione_S-Trfase"/>
</dbReference>
<comment type="caution">
    <text evidence="5">The sequence shown here is derived from an EMBL/GenBank/DDBJ whole genome shotgun (WGS) entry which is preliminary data.</text>
</comment>
<evidence type="ECO:0000259" key="4">
    <source>
        <dbReference type="PROSITE" id="PS50405"/>
    </source>
</evidence>
<evidence type="ECO:0000313" key="5">
    <source>
        <dbReference type="EMBL" id="KAK5989520.1"/>
    </source>
</evidence>
<dbReference type="InterPro" id="IPR004046">
    <property type="entry name" value="GST_C"/>
</dbReference>
<reference evidence="5 6" key="1">
    <citation type="submission" date="2024-01" db="EMBL/GenBank/DDBJ databases">
        <title>Complete genome of Cladobotryum mycophilum ATHUM6906.</title>
        <authorList>
            <person name="Christinaki A.C."/>
            <person name="Myridakis A.I."/>
            <person name="Kouvelis V.N."/>
        </authorList>
    </citation>
    <scope>NUCLEOTIDE SEQUENCE [LARGE SCALE GENOMIC DNA]</scope>
    <source>
        <strain evidence="5 6">ATHUM6906</strain>
    </source>
</reference>
<dbReference type="Gene3D" id="1.20.1050.10">
    <property type="match status" value="1"/>
</dbReference>
<dbReference type="PROSITE" id="PS50404">
    <property type="entry name" value="GST_NTER"/>
    <property type="match status" value="1"/>
</dbReference>
<organism evidence="5 6">
    <name type="scientific">Cladobotryum mycophilum</name>
    <dbReference type="NCBI Taxonomy" id="491253"/>
    <lineage>
        <taxon>Eukaryota</taxon>
        <taxon>Fungi</taxon>
        <taxon>Dikarya</taxon>
        <taxon>Ascomycota</taxon>
        <taxon>Pezizomycotina</taxon>
        <taxon>Sordariomycetes</taxon>
        <taxon>Hypocreomycetidae</taxon>
        <taxon>Hypocreales</taxon>
        <taxon>Hypocreaceae</taxon>
        <taxon>Cladobotryum</taxon>
    </lineage>
</organism>
<evidence type="ECO:0000256" key="1">
    <source>
        <dbReference type="ARBA" id="ARBA00010007"/>
    </source>
</evidence>
<keyword evidence="6" id="KW-1185">Reference proteome</keyword>
<dbReference type="InterPro" id="IPR036282">
    <property type="entry name" value="Glutathione-S-Trfase_C_sf"/>
</dbReference>
<evidence type="ECO:0000259" key="3">
    <source>
        <dbReference type="PROSITE" id="PS50404"/>
    </source>
</evidence>
<dbReference type="InterPro" id="IPR034333">
    <property type="entry name" value="GST_Zeta_N"/>
</dbReference>
<dbReference type="NCBIfam" id="TIGR01262">
    <property type="entry name" value="maiA"/>
    <property type="match status" value="1"/>
</dbReference>
<dbReference type="InterPro" id="IPR010987">
    <property type="entry name" value="Glutathione-S-Trfase_C-like"/>
</dbReference>
<protein>
    <submittedName>
        <fullName evidence="5">Glutathione S-transferase</fullName>
    </submittedName>
</protein>
<dbReference type="SUPFAM" id="SSF47616">
    <property type="entry name" value="GST C-terminal domain-like"/>
    <property type="match status" value="1"/>
</dbReference>
<dbReference type="PROSITE" id="PS50405">
    <property type="entry name" value="GST_CTER"/>
    <property type="match status" value="1"/>
</dbReference>
<comment type="similarity">
    <text evidence="1">Belongs to the GST superfamily. Zeta family.</text>
</comment>
<dbReference type="InterPro" id="IPR005955">
    <property type="entry name" value="GST_Zeta"/>
</dbReference>
<feature type="region of interest" description="Disordered" evidence="2">
    <location>
        <begin position="338"/>
        <end position="359"/>
    </location>
</feature>
<proteinExistence type="inferred from homology"/>
<sequence>MEELLICASRTLPTKPAMRPAPRPCISTNKKVIIFMSLPEYLLDRSRRRTHAARERSSATWVVISESTSVMEPRAAPGRTQGLLSGKLPFPTMELADDSEASASVGLGGHYEQPQLQTRSTAGLLRQIKTSPNIMADYTLYSYFRSSCSARVRIVLNLKNIDYDTVPVHLLKDEQLSDAHKALNPSASVPLLVRKGGSFKIEQSVAAIEYLEEVHPQNPILPPLSNPEARAAVRTLALIVAADIQPVTNLRIMRRVKALGGAAEEWNKDLMTAGLQAYETIAKEWAGKYSVGDDITLADACLLPAYWNAERFGVDLAAFPVIKKIVEGLSQHPAVVKAHWRNQPDTPEDLREKPAGSGQ</sequence>
<gene>
    <name evidence="5" type="ORF">PT974_11047</name>
</gene>
<dbReference type="InterPro" id="IPR034330">
    <property type="entry name" value="GST_Zeta_C"/>
</dbReference>
<dbReference type="CDD" id="cd03191">
    <property type="entry name" value="GST_C_Zeta"/>
    <property type="match status" value="1"/>
</dbReference>
<evidence type="ECO:0000313" key="6">
    <source>
        <dbReference type="Proteomes" id="UP001338125"/>
    </source>
</evidence>
<feature type="compositionally biased region" description="Basic and acidic residues" evidence="2">
    <location>
        <begin position="348"/>
        <end position="359"/>
    </location>
</feature>
<dbReference type="PANTHER" id="PTHR42673">
    <property type="entry name" value="MALEYLACETOACETATE ISOMERASE"/>
    <property type="match status" value="1"/>
</dbReference>
<dbReference type="SFLD" id="SFLDS00019">
    <property type="entry name" value="Glutathione_Transferase_(cytos"/>
    <property type="match status" value="1"/>
</dbReference>
<dbReference type="SFLD" id="SFLDG00358">
    <property type="entry name" value="Main_(cytGST)"/>
    <property type="match status" value="1"/>
</dbReference>